<comment type="caution">
    <text evidence="2">The sequence shown here is derived from an EMBL/GenBank/DDBJ whole genome shotgun (WGS) entry which is preliminary data.</text>
</comment>
<organism evidence="2 3">
    <name type="scientific">Algibacter aquimarinus</name>
    <dbReference type="NCBI Taxonomy" id="1136748"/>
    <lineage>
        <taxon>Bacteria</taxon>
        <taxon>Pseudomonadati</taxon>
        <taxon>Bacteroidota</taxon>
        <taxon>Flavobacteriia</taxon>
        <taxon>Flavobacteriales</taxon>
        <taxon>Flavobacteriaceae</taxon>
        <taxon>Algibacter</taxon>
    </lineage>
</organism>
<feature type="signal peptide" evidence="1">
    <location>
        <begin position="1"/>
        <end position="20"/>
    </location>
</feature>
<dbReference type="Gene3D" id="2.160.20.10">
    <property type="entry name" value="Single-stranded right-handed beta-helix, Pectin lyase-like"/>
    <property type="match status" value="1"/>
</dbReference>
<reference evidence="3" key="1">
    <citation type="journal article" date="2019" name="Int. J. Syst. Evol. Microbiol.">
        <title>The Global Catalogue of Microorganisms (GCM) 10K type strain sequencing project: providing services to taxonomists for standard genome sequencing and annotation.</title>
        <authorList>
            <consortium name="The Broad Institute Genomics Platform"/>
            <consortium name="The Broad Institute Genome Sequencing Center for Infectious Disease"/>
            <person name="Wu L."/>
            <person name="Ma J."/>
        </authorList>
    </citation>
    <scope>NUCLEOTIDE SEQUENCE [LARGE SCALE GENOMIC DNA]</scope>
    <source>
        <strain evidence="3">JCM 18287</strain>
    </source>
</reference>
<dbReference type="InterPro" id="IPR011050">
    <property type="entry name" value="Pectin_lyase_fold/virulence"/>
</dbReference>
<name>A0ABP9HK97_9FLAO</name>
<dbReference type="SUPFAM" id="SSF51126">
    <property type="entry name" value="Pectin lyase-like"/>
    <property type="match status" value="1"/>
</dbReference>
<keyword evidence="3" id="KW-1185">Reference proteome</keyword>
<evidence type="ECO:0008006" key="4">
    <source>
        <dbReference type="Google" id="ProtNLM"/>
    </source>
</evidence>
<dbReference type="RefSeq" id="WP_345168917.1">
    <property type="nucleotide sequence ID" value="NZ_BAABJK010000007.1"/>
</dbReference>
<proteinExistence type="predicted"/>
<gene>
    <name evidence="2" type="ORF">GCM10023315_23760</name>
</gene>
<accession>A0ABP9HK97</accession>
<protein>
    <recommendedName>
        <fullName evidence="4">Right handed beta helix domain-containing protein</fullName>
    </recommendedName>
</protein>
<dbReference type="EMBL" id="BAABJK010000007">
    <property type="protein sequence ID" value="GAA4972705.1"/>
    <property type="molecule type" value="Genomic_DNA"/>
</dbReference>
<evidence type="ECO:0000313" key="2">
    <source>
        <dbReference type="EMBL" id="GAA4972705.1"/>
    </source>
</evidence>
<evidence type="ECO:0000256" key="1">
    <source>
        <dbReference type="SAM" id="SignalP"/>
    </source>
</evidence>
<dbReference type="InterPro" id="IPR012334">
    <property type="entry name" value="Pectin_lyas_fold"/>
</dbReference>
<keyword evidence="1" id="KW-0732">Signal</keyword>
<dbReference type="Proteomes" id="UP001501692">
    <property type="component" value="Unassembled WGS sequence"/>
</dbReference>
<feature type="chain" id="PRO_5047129195" description="Right handed beta helix domain-containing protein" evidence="1">
    <location>
        <begin position="21"/>
        <end position="341"/>
    </location>
</feature>
<evidence type="ECO:0000313" key="3">
    <source>
        <dbReference type="Proteomes" id="UP001501692"/>
    </source>
</evidence>
<sequence length="341" mass="37054">MNIKLSFLITALLFACYVKAQNTITVDNSVGANAQYSDLQSAISAASNGDIIYVHASEINYGDITIDKSLSLIGFSHGDTDKKTLIDEITLLDNASNTRISGFFITNDLNANNNTVELNNIIIENNFFEDGIIYSGDAYAGINQMIIRGNILYGIATSTSIWSNFKNTIISNNIIRRWIYIKFHESVTIKNNIFLGRYYPVNQDSITGDLEVQNCIFYESSSSLVNIDSSGVLYQNCLTYNIGSGSYNTINGTNNLNNQNPNFVSADDASYDSTDDYNLQAGSPAIGNGVGGVDIGIYDGSAFTFNNFGYTNGIPTVKITDITDRIAPGANLSVTISTNAN</sequence>
<dbReference type="PROSITE" id="PS51257">
    <property type="entry name" value="PROKAR_LIPOPROTEIN"/>
    <property type="match status" value="1"/>
</dbReference>